<keyword evidence="8" id="KW-0325">Glycoprotein</keyword>
<evidence type="ECO:0000256" key="13">
    <source>
        <dbReference type="RuleBase" id="RU361153"/>
    </source>
</evidence>
<keyword evidence="10" id="KW-0961">Cell wall biogenesis/degradation</keyword>
<keyword evidence="2" id="KW-1003">Cell membrane</keyword>
<feature type="chain" id="PRO_5032609481" description="Exo-1,3-beta-glucanase D" evidence="14">
    <location>
        <begin position="22"/>
        <end position="391"/>
    </location>
</feature>
<proteinExistence type="inferred from homology"/>
<dbReference type="PROSITE" id="PS00659">
    <property type="entry name" value="GLYCOSYL_HYDROL_F5"/>
    <property type="match status" value="1"/>
</dbReference>
<dbReference type="InterPro" id="IPR001547">
    <property type="entry name" value="Glyco_hydro_5"/>
</dbReference>
<comment type="similarity">
    <text evidence="13">Belongs to the glycosyl hydrolase 5 (cellulase A) family.</text>
</comment>
<dbReference type="PANTHER" id="PTHR31297">
    <property type="entry name" value="GLUCAN ENDO-1,6-BETA-GLUCOSIDASE B"/>
    <property type="match status" value="1"/>
</dbReference>
<dbReference type="Gene3D" id="3.20.20.80">
    <property type="entry name" value="Glycosidases"/>
    <property type="match status" value="1"/>
</dbReference>
<feature type="domain" description="Glycoside hydrolase family 5" evidence="15">
    <location>
        <begin position="55"/>
        <end position="356"/>
    </location>
</feature>
<dbReference type="SUPFAM" id="SSF51445">
    <property type="entry name" value="(Trans)glycosidases"/>
    <property type="match status" value="1"/>
</dbReference>
<dbReference type="InterPro" id="IPR050386">
    <property type="entry name" value="Glycosyl_hydrolase_5"/>
</dbReference>
<dbReference type="GO" id="GO:0008422">
    <property type="term" value="F:beta-glucosidase activity"/>
    <property type="evidence" value="ECO:0007669"/>
    <property type="project" value="TreeGrafter"/>
</dbReference>
<keyword evidence="14" id="KW-0732">Signal</keyword>
<dbReference type="RefSeq" id="WP_183317700.1">
    <property type="nucleotide sequence ID" value="NZ_JACIEN010000005.1"/>
</dbReference>
<keyword evidence="6" id="KW-1133">Transmembrane helix</keyword>
<organism evidence="16 17">
    <name type="scientific">Chelatococcus caeni</name>
    <dbReference type="NCBI Taxonomy" id="1348468"/>
    <lineage>
        <taxon>Bacteria</taxon>
        <taxon>Pseudomonadati</taxon>
        <taxon>Pseudomonadota</taxon>
        <taxon>Alphaproteobacteria</taxon>
        <taxon>Hyphomicrobiales</taxon>
        <taxon>Chelatococcaceae</taxon>
        <taxon>Chelatococcus</taxon>
    </lineage>
</organism>
<keyword evidence="7" id="KW-0472">Membrane</keyword>
<dbReference type="AlphaFoldDB" id="A0A840C129"/>
<name>A0A840C129_9HYPH</name>
<sequence length="391" mass="43118">MKLVILLLSAALTGIPSPAPAEDKATAAVAAASSCNNEDQTGVPVARLRAIARGFSLPGWTDRWPPRAPDERMLAQLRTMGLTHVRLPLLLERLSPAFSGPAVIAQSLQQTDHAVEILLQLGYAVTLDMHPAERFQELHQAEPDQGLAILAEVWQRLATRYANTAPDRIFFEILNEPSVPSPIWLEQGPQIVAIVRRAAPDHTIIYGPAFYQRYEALQALTPLADPNIVYAFHFYDPMAFTHQGQTWGRDPPPSVGRIPFPAGLADIEPLIRRLQQQGQSEAAESLSEQFREPWTPQTIDRIFAGVADWAASHARPVIVNEFGVLSFRADPQSRAAWIRAVRTAAERYCIGWTHWEYADGFGFVRRTGSRETIDPVVGPALTAPLGSTPVP</sequence>
<keyword evidence="17" id="KW-1185">Reference proteome</keyword>
<evidence type="ECO:0000256" key="4">
    <source>
        <dbReference type="ARBA" id="ARBA00022801"/>
    </source>
</evidence>
<evidence type="ECO:0000313" key="17">
    <source>
        <dbReference type="Proteomes" id="UP000577362"/>
    </source>
</evidence>
<dbReference type="GO" id="GO:0005576">
    <property type="term" value="C:extracellular region"/>
    <property type="evidence" value="ECO:0007669"/>
    <property type="project" value="TreeGrafter"/>
</dbReference>
<dbReference type="InterPro" id="IPR017853">
    <property type="entry name" value="GH"/>
</dbReference>
<evidence type="ECO:0000256" key="11">
    <source>
        <dbReference type="ARBA" id="ARBA00037126"/>
    </source>
</evidence>
<feature type="signal peptide" evidence="14">
    <location>
        <begin position="1"/>
        <end position="21"/>
    </location>
</feature>
<evidence type="ECO:0000256" key="12">
    <source>
        <dbReference type="ARBA" id="ARBA00041260"/>
    </source>
</evidence>
<evidence type="ECO:0000256" key="5">
    <source>
        <dbReference type="ARBA" id="ARBA00022968"/>
    </source>
</evidence>
<comment type="function">
    <text evidence="11">Glucosidase involved in the degradation of cellulosic biomass. Active on lichenan.</text>
</comment>
<dbReference type="GO" id="GO:0009986">
    <property type="term" value="C:cell surface"/>
    <property type="evidence" value="ECO:0007669"/>
    <property type="project" value="TreeGrafter"/>
</dbReference>
<evidence type="ECO:0000256" key="1">
    <source>
        <dbReference type="ARBA" id="ARBA00004401"/>
    </source>
</evidence>
<keyword evidence="9 13" id="KW-0326">Glycosidase</keyword>
<evidence type="ECO:0000256" key="6">
    <source>
        <dbReference type="ARBA" id="ARBA00022989"/>
    </source>
</evidence>
<reference evidence="16 17" key="1">
    <citation type="submission" date="2020-08" db="EMBL/GenBank/DDBJ databases">
        <title>Genomic Encyclopedia of Type Strains, Phase IV (KMG-IV): sequencing the most valuable type-strain genomes for metagenomic binning, comparative biology and taxonomic classification.</title>
        <authorList>
            <person name="Goeker M."/>
        </authorList>
    </citation>
    <scope>NUCLEOTIDE SEQUENCE [LARGE SCALE GENOMIC DNA]</scope>
    <source>
        <strain evidence="16 17">DSM 103737</strain>
    </source>
</reference>
<evidence type="ECO:0000256" key="10">
    <source>
        <dbReference type="ARBA" id="ARBA00023316"/>
    </source>
</evidence>
<accession>A0A840C129</accession>
<evidence type="ECO:0000256" key="2">
    <source>
        <dbReference type="ARBA" id="ARBA00022475"/>
    </source>
</evidence>
<dbReference type="PROSITE" id="PS51257">
    <property type="entry name" value="PROKAR_LIPOPROTEIN"/>
    <property type="match status" value="1"/>
</dbReference>
<dbReference type="Proteomes" id="UP000577362">
    <property type="component" value="Unassembled WGS sequence"/>
</dbReference>
<protein>
    <recommendedName>
        <fullName evidence="12">Exo-1,3-beta-glucanase D</fullName>
    </recommendedName>
</protein>
<dbReference type="EMBL" id="JACIEN010000005">
    <property type="protein sequence ID" value="MBB4018920.1"/>
    <property type="molecule type" value="Genomic_DNA"/>
</dbReference>
<evidence type="ECO:0000256" key="14">
    <source>
        <dbReference type="SAM" id="SignalP"/>
    </source>
</evidence>
<evidence type="ECO:0000256" key="9">
    <source>
        <dbReference type="ARBA" id="ARBA00023295"/>
    </source>
</evidence>
<gene>
    <name evidence="16" type="ORF">GGR16_003967</name>
</gene>
<dbReference type="InterPro" id="IPR018087">
    <property type="entry name" value="Glyco_hydro_5_CS"/>
</dbReference>
<evidence type="ECO:0000313" key="16">
    <source>
        <dbReference type="EMBL" id="MBB4018920.1"/>
    </source>
</evidence>
<evidence type="ECO:0000256" key="3">
    <source>
        <dbReference type="ARBA" id="ARBA00022692"/>
    </source>
</evidence>
<dbReference type="Pfam" id="PF00150">
    <property type="entry name" value="Cellulase"/>
    <property type="match status" value="1"/>
</dbReference>
<evidence type="ECO:0000256" key="7">
    <source>
        <dbReference type="ARBA" id="ARBA00023136"/>
    </source>
</evidence>
<dbReference type="GO" id="GO:0071555">
    <property type="term" value="P:cell wall organization"/>
    <property type="evidence" value="ECO:0007669"/>
    <property type="project" value="UniProtKB-KW"/>
</dbReference>
<keyword evidence="5" id="KW-0735">Signal-anchor</keyword>
<keyword evidence="4 13" id="KW-0378">Hydrolase</keyword>
<dbReference type="GO" id="GO:0005886">
    <property type="term" value="C:plasma membrane"/>
    <property type="evidence" value="ECO:0007669"/>
    <property type="project" value="UniProtKB-SubCell"/>
</dbReference>
<evidence type="ECO:0000256" key="8">
    <source>
        <dbReference type="ARBA" id="ARBA00023180"/>
    </source>
</evidence>
<evidence type="ECO:0000259" key="15">
    <source>
        <dbReference type="Pfam" id="PF00150"/>
    </source>
</evidence>
<dbReference type="GO" id="GO:0009251">
    <property type="term" value="P:glucan catabolic process"/>
    <property type="evidence" value="ECO:0007669"/>
    <property type="project" value="TreeGrafter"/>
</dbReference>
<dbReference type="PANTHER" id="PTHR31297:SF34">
    <property type="entry name" value="GLUCAN 1,3-BETA-GLUCOSIDASE 2"/>
    <property type="match status" value="1"/>
</dbReference>
<comment type="subcellular location">
    <subcellularLocation>
        <location evidence="1">Cell membrane</location>
        <topology evidence="1">Single-pass type II membrane protein</topology>
    </subcellularLocation>
</comment>
<keyword evidence="3" id="KW-0812">Transmembrane</keyword>
<comment type="caution">
    <text evidence="16">The sequence shown here is derived from an EMBL/GenBank/DDBJ whole genome shotgun (WGS) entry which is preliminary data.</text>
</comment>